<keyword evidence="2" id="KW-0238">DNA-binding</keyword>
<dbReference type="PRINTS" id="PR00035">
    <property type="entry name" value="HTHGNTR"/>
</dbReference>
<dbReference type="AlphaFoldDB" id="A0A095T543"/>
<dbReference type="GO" id="GO:0003700">
    <property type="term" value="F:DNA-binding transcription factor activity"/>
    <property type="evidence" value="ECO:0007669"/>
    <property type="project" value="InterPro"/>
</dbReference>
<dbReference type="RefSeq" id="WP_038021258.1">
    <property type="nucleotide sequence ID" value="NZ_JPKR02000003.1"/>
</dbReference>
<dbReference type="Pfam" id="PF00392">
    <property type="entry name" value="GntR"/>
    <property type="match status" value="1"/>
</dbReference>
<dbReference type="PROSITE" id="PS50949">
    <property type="entry name" value="HTH_GNTR"/>
    <property type="match status" value="1"/>
</dbReference>
<dbReference type="SUPFAM" id="SSF64288">
    <property type="entry name" value="Chorismate lyase-like"/>
    <property type="match status" value="1"/>
</dbReference>
<gene>
    <name evidence="5" type="ORF">HA49_14750</name>
</gene>
<dbReference type="InterPro" id="IPR036390">
    <property type="entry name" value="WH_DNA-bd_sf"/>
</dbReference>
<keyword evidence="3" id="KW-0804">Transcription</keyword>
<evidence type="ECO:0000256" key="2">
    <source>
        <dbReference type="ARBA" id="ARBA00023125"/>
    </source>
</evidence>
<evidence type="ECO:0000256" key="1">
    <source>
        <dbReference type="ARBA" id="ARBA00023015"/>
    </source>
</evidence>
<organism evidence="5 6">
    <name type="scientific">Tatumella morbirosei</name>
    <dbReference type="NCBI Taxonomy" id="642227"/>
    <lineage>
        <taxon>Bacteria</taxon>
        <taxon>Pseudomonadati</taxon>
        <taxon>Pseudomonadota</taxon>
        <taxon>Gammaproteobacteria</taxon>
        <taxon>Enterobacterales</taxon>
        <taxon>Erwiniaceae</taxon>
        <taxon>Tatumella</taxon>
    </lineage>
</organism>
<dbReference type="PANTHER" id="PTHR44846:SF1">
    <property type="entry name" value="MANNOSYL-D-GLYCERATE TRANSPORT_METABOLISM SYSTEM REPRESSOR MNGR-RELATED"/>
    <property type="match status" value="1"/>
</dbReference>
<dbReference type="Gene3D" id="1.10.10.10">
    <property type="entry name" value="Winged helix-like DNA-binding domain superfamily/Winged helix DNA-binding domain"/>
    <property type="match status" value="1"/>
</dbReference>
<dbReference type="InterPro" id="IPR036388">
    <property type="entry name" value="WH-like_DNA-bd_sf"/>
</dbReference>
<dbReference type="SUPFAM" id="SSF46785">
    <property type="entry name" value="Winged helix' DNA-binding domain"/>
    <property type="match status" value="1"/>
</dbReference>
<feature type="domain" description="HTH gntR-type" evidence="4">
    <location>
        <begin position="21"/>
        <end position="89"/>
    </location>
</feature>
<accession>A0A095T543</accession>
<dbReference type="eggNOG" id="COG2188">
    <property type="taxonomic scope" value="Bacteria"/>
</dbReference>
<dbReference type="InterPro" id="IPR011663">
    <property type="entry name" value="UTRA"/>
</dbReference>
<keyword evidence="6" id="KW-1185">Reference proteome</keyword>
<comment type="caution">
    <text evidence="5">The sequence shown here is derived from an EMBL/GenBank/DDBJ whole genome shotgun (WGS) entry which is preliminary data.</text>
</comment>
<sequence length="246" mass="27825">MKDYSALLVRLEQQLAVTDKTPLYLRFARIIKQAVRQGDLQQDDFLPSEREFSLHLNISRITVRKALSLLEQQGIIWRSRGYGTQIRSQLEYSLQEPQGLSQQAVLLGKHPDTEWISKSAIACPADIARQLQVPVNSQVFLFKRIRYVDKEAVSLDESYIPAELIDNPEDIGISLYDYLRAHGIVPAKTQSRVTTRMPDPALQQQITLSAAIPVLVIKQLALSAYGQPVEYSISYCRGDMYAFISG</sequence>
<dbReference type="OrthoDB" id="6626198at2"/>
<evidence type="ECO:0000259" key="4">
    <source>
        <dbReference type="PROSITE" id="PS50949"/>
    </source>
</evidence>
<dbReference type="InterPro" id="IPR028978">
    <property type="entry name" value="Chorismate_lyase_/UTRA_dom_sf"/>
</dbReference>
<reference evidence="5" key="1">
    <citation type="submission" date="2014-12" db="EMBL/GenBank/DDBJ databases">
        <title>The draft genome of the Tatumella morbirosei type strain, LMG23360T isolated from pineapple rot.</title>
        <authorList>
            <person name="Smits T.H."/>
            <person name="Palmer M."/>
            <person name="Venter S.N."/>
            <person name="Duffy B."/>
            <person name="Steenkamp E.T."/>
            <person name="Chan W.Y."/>
            <person name="Coutinho T.A."/>
            <person name="Coetzee M.P."/>
            <person name="De Maayer P."/>
        </authorList>
    </citation>
    <scope>NUCLEOTIDE SEQUENCE [LARGE SCALE GENOMIC DNA]</scope>
    <source>
        <strain evidence="5">LMG 23360</strain>
    </source>
</reference>
<keyword evidence="1" id="KW-0805">Transcription regulation</keyword>
<dbReference type="SMART" id="SM00345">
    <property type="entry name" value="HTH_GNTR"/>
    <property type="match status" value="1"/>
</dbReference>
<dbReference type="InterPro" id="IPR000524">
    <property type="entry name" value="Tscrpt_reg_HTH_GntR"/>
</dbReference>
<dbReference type="Proteomes" id="UP000029577">
    <property type="component" value="Unassembled WGS sequence"/>
</dbReference>
<dbReference type="EMBL" id="JPKR02000003">
    <property type="protein sequence ID" value="KGD72046.1"/>
    <property type="molecule type" value="Genomic_DNA"/>
</dbReference>
<dbReference type="SMART" id="SM00866">
    <property type="entry name" value="UTRA"/>
    <property type="match status" value="1"/>
</dbReference>
<dbReference type="InterPro" id="IPR050679">
    <property type="entry name" value="Bact_HTH_transcr_reg"/>
</dbReference>
<dbReference type="GO" id="GO:0045892">
    <property type="term" value="P:negative regulation of DNA-templated transcription"/>
    <property type="evidence" value="ECO:0007669"/>
    <property type="project" value="TreeGrafter"/>
</dbReference>
<protein>
    <submittedName>
        <fullName evidence="5">GntR family transcriptional regulator</fullName>
    </submittedName>
</protein>
<dbReference type="STRING" id="642227.HA49_14750"/>
<dbReference type="GO" id="GO:0003677">
    <property type="term" value="F:DNA binding"/>
    <property type="evidence" value="ECO:0007669"/>
    <property type="project" value="UniProtKB-KW"/>
</dbReference>
<dbReference type="Gene3D" id="3.40.1410.10">
    <property type="entry name" value="Chorismate lyase-like"/>
    <property type="match status" value="1"/>
</dbReference>
<name>A0A095T543_9GAMM</name>
<proteinExistence type="predicted"/>
<evidence type="ECO:0000256" key="3">
    <source>
        <dbReference type="ARBA" id="ARBA00023163"/>
    </source>
</evidence>
<evidence type="ECO:0000313" key="6">
    <source>
        <dbReference type="Proteomes" id="UP000029577"/>
    </source>
</evidence>
<evidence type="ECO:0000313" key="5">
    <source>
        <dbReference type="EMBL" id="KGD72046.1"/>
    </source>
</evidence>
<dbReference type="PANTHER" id="PTHR44846">
    <property type="entry name" value="MANNOSYL-D-GLYCERATE TRANSPORT/METABOLISM SYSTEM REPRESSOR MNGR-RELATED"/>
    <property type="match status" value="1"/>
</dbReference>
<dbReference type="CDD" id="cd07377">
    <property type="entry name" value="WHTH_GntR"/>
    <property type="match status" value="1"/>
</dbReference>
<dbReference type="Pfam" id="PF07702">
    <property type="entry name" value="UTRA"/>
    <property type="match status" value="1"/>
</dbReference>